<feature type="region of interest" description="Disordered" evidence="6">
    <location>
        <begin position="624"/>
        <end position="651"/>
    </location>
</feature>
<organism evidence="8 9">
    <name type="scientific">Cyclospora cayetanensis</name>
    <dbReference type="NCBI Taxonomy" id="88456"/>
    <lineage>
        <taxon>Eukaryota</taxon>
        <taxon>Sar</taxon>
        <taxon>Alveolata</taxon>
        <taxon>Apicomplexa</taxon>
        <taxon>Conoidasida</taxon>
        <taxon>Coccidia</taxon>
        <taxon>Eucoccidiorida</taxon>
        <taxon>Eimeriorina</taxon>
        <taxon>Eimeriidae</taxon>
        <taxon>Cyclospora</taxon>
    </lineage>
</organism>
<feature type="region of interest" description="Disordered" evidence="6">
    <location>
        <begin position="556"/>
        <end position="598"/>
    </location>
</feature>
<feature type="compositionally biased region" description="Low complexity" evidence="6">
    <location>
        <begin position="333"/>
        <end position="347"/>
    </location>
</feature>
<gene>
    <name evidence="8" type="ORF">cyc_02649</name>
</gene>
<feature type="compositionally biased region" description="Low complexity" evidence="6">
    <location>
        <begin position="233"/>
        <end position="254"/>
    </location>
</feature>
<dbReference type="Proteomes" id="UP000095192">
    <property type="component" value="Unassembled WGS sequence"/>
</dbReference>
<keyword evidence="2 4" id="KW-0863">Zinc-finger</keyword>
<evidence type="ECO:0000256" key="6">
    <source>
        <dbReference type="SAM" id="MobiDB-lite"/>
    </source>
</evidence>
<feature type="compositionally biased region" description="Polar residues" evidence="6">
    <location>
        <begin position="763"/>
        <end position="772"/>
    </location>
</feature>
<evidence type="ECO:0000259" key="7">
    <source>
        <dbReference type="PROSITE" id="PS52027"/>
    </source>
</evidence>
<dbReference type="InParanoid" id="A0A1D3CVM6"/>
<protein>
    <recommendedName>
        <fullName evidence="7">C2HC/C3H-type domain-containing protein</fullName>
    </recommendedName>
</protein>
<dbReference type="AlphaFoldDB" id="A0A1D3CVM6"/>
<evidence type="ECO:0000256" key="4">
    <source>
        <dbReference type="PROSITE-ProRule" id="PRU01371"/>
    </source>
</evidence>
<feature type="compositionally biased region" description="Polar residues" evidence="6">
    <location>
        <begin position="162"/>
        <end position="180"/>
    </location>
</feature>
<dbReference type="PROSITE" id="PS52027">
    <property type="entry name" value="ZF_C2HC_C3H"/>
    <property type="match status" value="1"/>
</dbReference>
<dbReference type="GO" id="GO:0008270">
    <property type="term" value="F:zinc ion binding"/>
    <property type="evidence" value="ECO:0007669"/>
    <property type="project" value="UniProtKB-KW"/>
</dbReference>
<name>A0A1D3CVM6_9EIME</name>
<sequence length="1095" mass="121246">MELLLLQQQMEQRKTGWLQSPMSLAERAADVLPLLLLQTADQEQQHPAGRAAELVGNFDTLQQQHEEQSLQHQGGQNHNRDASELQHDVKLDELPLKGIDDFEEAIERQQQMLHEEQNQQTHGLQQCCCCLRLVKTERASCQLDAASASVGAAEKDKFSEGSCMNQGSNNMGPSQKTFQIDSEDSCAAAKRAPDHSTQSKTGDRATATPSVGCSSASDGAYSLKEQKQEDSQEQQCGESQEPPQQASQEKQQQQHVLPKKAPACGRTVLQRAKPQDRWRLMPTKRCPLCSRRFCLKSIERHIEVCRQRQKEVGLRPPAPVPGSLVILPAAPLLQQQQQHSQQASKPSVGRYAGRGHGVGASALAHSRSISSEGSKLAAAQSTVFDCALPPQRQHRQALPNQRRDISGTTGAISARGYLRDQSVGCVKSDSNAETSSSSWETEVVEGLAEELRQLGIGDERLAAVASRFASRLRQQHRQELKLQAELESFKEPSLTELLPDVFAAAAAAARRIVAAKLSREHRGQHQQQQKPAEKYQQAPEIGCGITVCEAENRGRYRRCDRDTSSATAAAPPGESRDSSSNKAGVDRETYASAASPGSDHNRCCNLKILGHSDSPLAPPLKLPDSAARCHSSNNRTTAKLTPRSPRVEIASPGGATTAEAVTKRLSAKRPSCIKGRCGRCGGIARDSAVQQQQQEVHTVKVPLKITTEASKAYPAAVSHSNGTTAGQLAAQGATFSSHQYELHRHEQPQQQVPQQQIEEPPLHTQQQSKTSESLACLDKDSLGQMQHLRNVQGPPQQDLRQLYAQRPLFQELQLHHLTAQQLMQERSERLVSAEQTARQLEAIREKQIQQHHSIKQEHLMQSSTTTPAANAYQEVCLENLPVIGTQNQPPLAHSIPQQQFQTILQPAPPNMVQRESQVRQQQYTLQQHPPQHQQHVTVQPRQPLSPLRPIPQQRVQQSYQLQQQPYTTLQPLQRHQPRAMHSRSLVLDERQPVQKTNSLSTDCYGYSTPAAAPARHPCEQWRQQLVQQKQELQQQPAIACQYPLAPSSIPTLEQKQQLALLQTGRSHMHTGNVSLYQPQLRTLTAATIGRHFAVN</sequence>
<keyword evidence="3" id="KW-0862">Zinc</keyword>
<feature type="compositionally biased region" description="Low complexity" evidence="6">
    <location>
        <begin position="748"/>
        <end position="759"/>
    </location>
</feature>
<feature type="coiled-coil region" evidence="5">
    <location>
        <begin position="823"/>
        <end position="850"/>
    </location>
</feature>
<proteinExistence type="predicted"/>
<dbReference type="InterPro" id="IPR049899">
    <property type="entry name" value="Znf_C2HC_C3H"/>
</dbReference>
<keyword evidence="1" id="KW-0479">Metal-binding</keyword>
<dbReference type="VEuPathDB" id="ToxoDB:LOC34619478"/>
<feature type="compositionally biased region" description="Polar residues" evidence="6">
    <location>
        <begin position="630"/>
        <end position="639"/>
    </location>
</feature>
<evidence type="ECO:0000313" key="8">
    <source>
        <dbReference type="EMBL" id="OEH75248.1"/>
    </source>
</evidence>
<feature type="compositionally biased region" description="Polar residues" evidence="6">
    <location>
        <begin position="207"/>
        <end position="217"/>
    </location>
</feature>
<reference evidence="8 9" key="1">
    <citation type="journal article" date="2016" name="BMC Genomics">
        <title>Comparative genomics reveals Cyclospora cayetanensis possesses coccidia-like metabolism and invasion components but unique surface antigens.</title>
        <authorList>
            <person name="Liu S."/>
            <person name="Wang L."/>
            <person name="Zheng H."/>
            <person name="Xu Z."/>
            <person name="Roellig D.M."/>
            <person name="Li N."/>
            <person name="Frace M.A."/>
            <person name="Tang K."/>
            <person name="Arrowood M.J."/>
            <person name="Moss D.M."/>
            <person name="Zhang L."/>
            <person name="Feng Y."/>
            <person name="Xiao L."/>
        </authorList>
    </citation>
    <scope>NUCLEOTIDE SEQUENCE [LARGE SCALE GENOMIC DNA]</scope>
    <source>
        <strain evidence="8 9">CHN_HEN01</strain>
    </source>
</reference>
<feature type="region of interest" description="Disordered" evidence="6">
    <location>
        <begin position="148"/>
        <end position="265"/>
    </location>
</feature>
<dbReference type="EMBL" id="JROU02001784">
    <property type="protein sequence ID" value="OEH75248.1"/>
    <property type="molecule type" value="Genomic_DNA"/>
</dbReference>
<keyword evidence="5" id="KW-0175">Coiled coil</keyword>
<feature type="domain" description="C2HC/C3H-type" evidence="7">
    <location>
        <begin position="282"/>
        <end position="311"/>
    </location>
</feature>
<comment type="caution">
    <text evidence="8">The sequence shown here is derived from an EMBL/GenBank/DDBJ whole genome shotgun (WGS) entry which is preliminary data.</text>
</comment>
<feature type="region of interest" description="Disordered" evidence="6">
    <location>
        <begin position="738"/>
        <end position="772"/>
    </location>
</feature>
<dbReference type="VEuPathDB" id="ToxoDB:cyc_02649"/>
<keyword evidence="9" id="KW-1185">Reference proteome</keyword>
<evidence type="ECO:0000313" key="9">
    <source>
        <dbReference type="Proteomes" id="UP000095192"/>
    </source>
</evidence>
<evidence type="ECO:0000256" key="2">
    <source>
        <dbReference type="ARBA" id="ARBA00022771"/>
    </source>
</evidence>
<accession>A0A1D3CVM6</accession>
<feature type="region of interest" description="Disordered" evidence="6">
    <location>
        <begin position="333"/>
        <end position="356"/>
    </location>
</feature>
<evidence type="ECO:0000256" key="1">
    <source>
        <dbReference type="ARBA" id="ARBA00022723"/>
    </source>
</evidence>
<feature type="compositionally biased region" description="Basic and acidic residues" evidence="6">
    <location>
        <begin position="574"/>
        <end position="589"/>
    </location>
</feature>
<evidence type="ECO:0000256" key="3">
    <source>
        <dbReference type="ARBA" id="ARBA00022833"/>
    </source>
</evidence>
<evidence type="ECO:0000256" key="5">
    <source>
        <dbReference type="SAM" id="Coils"/>
    </source>
</evidence>